<name>A0A370X5I6_9GAMM</name>
<keyword evidence="2" id="KW-0732">Signal</keyword>
<reference evidence="3 4" key="1">
    <citation type="submission" date="2018-07" db="EMBL/GenBank/DDBJ databases">
        <title>Dyella monticola sp. nov. and Dyella psychrodurans sp. nov. isolated from monsoon evergreen broad-leaved forest soil of Dinghu Mountain, China.</title>
        <authorList>
            <person name="Gao Z."/>
            <person name="Qiu L."/>
        </authorList>
    </citation>
    <scope>NUCLEOTIDE SEQUENCE [LARGE SCALE GENOMIC DNA]</scope>
    <source>
        <strain evidence="3 4">4G-K06</strain>
    </source>
</reference>
<comment type="similarity">
    <text evidence="1 2">Belongs to the OprB family.</text>
</comment>
<dbReference type="InterPro" id="IPR052932">
    <property type="entry name" value="OprB_Porin"/>
</dbReference>
<dbReference type="AlphaFoldDB" id="A0A370X5I6"/>
<feature type="chain" id="PRO_5016479157" evidence="2">
    <location>
        <begin position="36"/>
        <end position="460"/>
    </location>
</feature>
<dbReference type="PANTHER" id="PTHR37944:SF1">
    <property type="entry name" value="PORIN B"/>
    <property type="match status" value="1"/>
</dbReference>
<gene>
    <name evidence="3" type="ORF">DWU98_04970</name>
</gene>
<dbReference type="Pfam" id="PF04966">
    <property type="entry name" value="OprB"/>
    <property type="match status" value="1"/>
</dbReference>
<comment type="caution">
    <text evidence="3">The sequence shown here is derived from an EMBL/GenBank/DDBJ whole genome shotgun (WGS) entry which is preliminary data.</text>
</comment>
<dbReference type="Gene3D" id="2.40.160.180">
    <property type="entry name" value="Carbohydrate-selective porin OprB"/>
    <property type="match status" value="1"/>
</dbReference>
<dbReference type="GO" id="GO:0016020">
    <property type="term" value="C:membrane"/>
    <property type="evidence" value="ECO:0007669"/>
    <property type="project" value="InterPro"/>
</dbReference>
<evidence type="ECO:0000256" key="1">
    <source>
        <dbReference type="ARBA" id="ARBA00008769"/>
    </source>
</evidence>
<evidence type="ECO:0000313" key="4">
    <source>
        <dbReference type="Proteomes" id="UP000254258"/>
    </source>
</evidence>
<accession>A0A370X5I6</accession>
<dbReference type="GO" id="GO:0008643">
    <property type="term" value="P:carbohydrate transport"/>
    <property type="evidence" value="ECO:0007669"/>
    <property type="project" value="InterPro"/>
</dbReference>
<evidence type="ECO:0000313" key="3">
    <source>
        <dbReference type="EMBL" id="RDS83683.1"/>
    </source>
</evidence>
<dbReference type="PANTHER" id="PTHR37944">
    <property type="entry name" value="PORIN B"/>
    <property type="match status" value="1"/>
</dbReference>
<feature type="signal peptide" evidence="2">
    <location>
        <begin position="1"/>
        <end position="35"/>
    </location>
</feature>
<dbReference type="InterPro" id="IPR038673">
    <property type="entry name" value="OprB_sf"/>
</dbReference>
<dbReference type="Proteomes" id="UP000254258">
    <property type="component" value="Unassembled WGS sequence"/>
</dbReference>
<dbReference type="InterPro" id="IPR007049">
    <property type="entry name" value="Carb-sel_porin_OprB"/>
</dbReference>
<evidence type="ECO:0000256" key="2">
    <source>
        <dbReference type="RuleBase" id="RU363072"/>
    </source>
</evidence>
<keyword evidence="4" id="KW-1185">Reference proteome</keyword>
<proteinExistence type="inferred from homology"/>
<dbReference type="EMBL" id="QRBE01000002">
    <property type="protein sequence ID" value="RDS83683.1"/>
    <property type="molecule type" value="Genomic_DNA"/>
</dbReference>
<protein>
    <submittedName>
        <fullName evidence="3">Carbohydrate porin</fullName>
    </submittedName>
</protein>
<dbReference type="GO" id="GO:0015288">
    <property type="term" value="F:porin activity"/>
    <property type="evidence" value="ECO:0007669"/>
    <property type="project" value="InterPro"/>
</dbReference>
<sequence>MAHAPVGEVFVSVLRKHASQLALTAIALAIAPALAAQTSDDASASVATHNDGTSPPKPGALNGISPVLDFVGNGAANPVGGVHSGYKKSGWIKFGATFDFDTLFGWKGMSMDVYAAWFGGGNLARSDIGNSISAQQTWRPVAGGRLTQFDINKKFDNGFSFTVGRIALNTYFNRSPLDCDFMSNAMCLTPYGPISDIGITAYPNSSWGAVTRYDFQHFWYVQSGAFDYDNVENLAHRNGLDFDLGHNSIGVLQATEIGNEVPDGLQTMPHAYRFGIYHNTNGGTSPYFDDEGTSAALAHRPLEALPGGRTAWYGMVDQTVWRGEDGRRLQLLARGFANTGNPQVVKQFGAVGASLTGTFPGRDRDTLNMFISDTRFESQEIDYLADLRHLAGGVGAPHRNEYISELDYGIAAFRGVRIMPDLQYIVNPDPIYATKRKTDIPNALVVGLRVDIHVAQMLGW</sequence>
<organism evidence="3 4">
    <name type="scientific">Dyella monticola</name>
    <dbReference type="NCBI Taxonomy" id="1927958"/>
    <lineage>
        <taxon>Bacteria</taxon>
        <taxon>Pseudomonadati</taxon>
        <taxon>Pseudomonadota</taxon>
        <taxon>Gammaproteobacteria</taxon>
        <taxon>Lysobacterales</taxon>
        <taxon>Rhodanobacteraceae</taxon>
        <taxon>Dyella</taxon>
    </lineage>
</organism>